<organism evidence="4 5">
    <name type="scientific">Aspergillus oryzae</name>
    <name type="common">Yellow koji mold</name>
    <dbReference type="NCBI Taxonomy" id="5062"/>
    <lineage>
        <taxon>Eukaryota</taxon>
        <taxon>Fungi</taxon>
        <taxon>Dikarya</taxon>
        <taxon>Ascomycota</taxon>
        <taxon>Pezizomycotina</taxon>
        <taxon>Eurotiomycetes</taxon>
        <taxon>Eurotiomycetidae</taxon>
        <taxon>Eurotiales</taxon>
        <taxon>Aspergillaceae</taxon>
        <taxon>Aspergillus</taxon>
        <taxon>Aspergillus subgen. Circumdati</taxon>
    </lineage>
</organism>
<dbReference type="eggNOG" id="ENOG502RYAY">
    <property type="taxonomic scope" value="Eukaryota"/>
</dbReference>
<evidence type="ECO:0000313" key="5">
    <source>
        <dbReference type="Proteomes" id="UP000190312"/>
    </source>
</evidence>
<sequence length="829" mass="91698">MHNIEEPSDRASIDDEGTSLSKTNEEVKKPRTGYEWKNGASICLCAAASILFLNILFTIIAASRAQQSSRSFEAETIFEGSCTKAKRWSTGFHILINVLGTILLGASNYCMQCLSAPSRKDVDHVHAHGKWLDIGTPSVANLRVMSWVQIIIWCLLVLTSLPFHILYNAAVFSALSSNAYGVVAVSPGSPIGSTNSTTSACYEDLVGKDVVQVQAMYQGKELESLSKEDCIKAYGAAFLTNRRTLLLVTNNSSISSPGLFVGVGSPPTSVDDNQNPFDWMCTGPDTDLYGDFGSGTSQCLQSAVLKHVNGWSVTAEPFASNDIVVAGTGFAFTRQNYSDLRYSSLPQSTRADIMDLGAFLESPFNTVNDTLGFIQSQSWQTQRFESQLNVYMSDSVCATDSRTLSVSPPQYYSVDHCLSEKVEEHCRVMYSPAICLVVILCNAVKVICIMFTIRIRRKELFFTVGDAITSFMKYPDRTTLCRSWVDQKEAKSVFTKPRPMKSRTLPPRRRWHYAVGRRRWALSVTWCIVCLTCGAAVTTFAYLGVGEYLPNTSISTVWSLGFSEARPETMLRYLTTYNLLAMALLSNVPQVILSSLYYLINSILTCMLASAEYTSYSVHRRYLRVSWPEGQQRSTYFLSLPYRFSIPTMTISAILHWLLSESIFYVRVYQYDTAGTIDETKTISTCGMSPIAMIFTLSLTGLALVIVFGLSLKRFPTQMPLAGNCSLAISAACHPPLDDEDAALKPLMWGEVVISGASGKQGEVIMPGEEVREESAEGERPGEEVLRDSPLELEERSLLPVVEGQGGTIYHCCFTSRDVGVPDPRRLYV</sequence>
<dbReference type="VEuPathDB" id="FungiDB:AO090011000814"/>
<accession>A0A1S9DE96</accession>
<keyword evidence="2" id="KW-0812">Transmembrane</keyword>
<feature type="transmembrane region" description="Helical" evidence="2">
    <location>
        <begin position="147"/>
        <end position="167"/>
    </location>
</feature>
<dbReference type="Pfam" id="PF20163">
    <property type="entry name" value="DUF6536"/>
    <property type="match status" value="1"/>
</dbReference>
<feature type="transmembrane region" description="Helical" evidence="2">
    <location>
        <begin position="39"/>
        <end position="62"/>
    </location>
</feature>
<dbReference type="PANTHER" id="PTHR35395:SF1">
    <property type="entry name" value="DUF6536 DOMAIN-CONTAINING PROTEIN"/>
    <property type="match status" value="1"/>
</dbReference>
<feature type="transmembrane region" description="Helical" evidence="2">
    <location>
        <begin position="691"/>
        <end position="712"/>
    </location>
</feature>
<proteinExistence type="predicted"/>
<name>A0A1S9DE96_ASPOZ</name>
<feature type="transmembrane region" description="Helical" evidence="2">
    <location>
        <begin position="429"/>
        <end position="453"/>
    </location>
</feature>
<dbReference type="Proteomes" id="UP000190312">
    <property type="component" value="Unassembled WGS sequence"/>
</dbReference>
<evidence type="ECO:0000259" key="3">
    <source>
        <dbReference type="Pfam" id="PF20163"/>
    </source>
</evidence>
<evidence type="ECO:0000256" key="2">
    <source>
        <dbReference type="SAM" id="Phobius"/>
    </source>
</evidence>
<dbReference type="AlphaFoldDB" id="A0A1S9DE96"/>
<keyword evidence="2" id="KW-1133">Transmembrane helix</keyword>
<comment type="caution">
    <text evidence="4">The sequence shown here is derived from an EMBL/GenBank/DDBJ whole genome shotgun (WGS) entry which is preliminary data.</text>
</comment>
<evidence type="ECO:0000313" key="4">
    <source>
        <dbReference type="EMBL" id="OOO07194.1"/>
    </source>
</evidence>
<keyword evidence="2" id="KW-0472">Membrane</keyword>
<dbReference type="EMBL" id="MKZY01000007">
    <property type="protein sequence ID" value="OOO07194.1"/>
    <property type="molecule type" value="Genomic_DNA"/>
</dbReference>
<feature type="compositionally biased region" description="Basic and acidic residues" evidence="1">
    <location>
        <begin position="1"/>
        <end position="13"/>
    </location>
</feature>
<feature type="domain" description="DUF6536" evidence="3">
    <location>
        <begin position="36"/>
        <end position="187"/>
    </location>
</feature>
<feature type="region of interest" description="Disordered" evidence="1">
    <location>
        <begin position="1"/>
        <end position="28"/>
    </location>
</feature>
<dbReference type="OrthoDB" id="5429634at2759"/>
<dbReference type="PANTHER" id="PTHR35395">
    <property type="entry name" value="DUF6536 DOMAIN-CONTAINING PROTEIN"/>
    <property type="match status" value="1"/>
</dbReference>
<feature type="transmembrane region" description="Helical" evidence="2">
    <location>
        <begin position="520"/>
        <end position="543"/>
    </location>
</feature>
<feature type="transmembrane region" description="Helical" evidence="2">
    <location>
        <begin position="579"/>
        <end position="600"/>
    </location>
</feature>
<dbReference type="InterPro" id="IPR046623">
    <property type="entry name" value="DUF6536"/>
</dbReference>
<evidence type="ECO:0000256" key="1">
    <source>
        <dbReference type="SAM" id="MobiDB-lite"/>
    </source>
</evidence>
<reference evidence="4 5" key="1">
    <citation type="submission" date="2016-10" db="EMBL/GenBank/DDBJ databases">
        <title>Genome sequencing of Aspergillus oryzae BCC7051.</title>
        <authorList>
            <person name="Thammarongtham C."/>
            <person name="Vorapreeda T."/>
            <person name="Nookaew I."/>
            <person name="Srisuk T."/>
            <person name="Land M."/>
            <person name="Jeennor S."/>
            <person name="Laoteng K."/>
        </authorList>
    </citation>
    <scope>NUCLEOTIDE SEQUENCE [LARGE SCALE GENOMIC DNA]</scope>
    <source>
        <strain evidence="4 5">BCC7051</strain>
    </source>
</reference>
<protein>
    <recommendedName>
        <fullName evidence="3">DUF6536 domain-containing protein</fullName>
    </recommendedName>
</protein>
<gene>
    <name evidence="4" type="ORF">OAory_01093970</name>
</gene>
<feature type="transmembrane region" description="Helical" evidence="2">
    <location>
        <begin position="640"/>
        <end position="659"/>
    </location>
</feature>